<evidence type="ECO:0000256" key="2">
    <source>
        <dbReference type="ARBA" id="ARBA00005571"/>
    </source>
</evidence>
<feature type="compositionally biased region" description="Low complexity" evidence="10">
    <location>
        <begin position="177"/>
        <end position="186"/>
    </location>
</feature>
<evidence type="ECO:0000256" key="10">
    <source>
        <dbReference type="SAM" id="MobiDB-lite"/>
    </source>
</evidence>
<comment type="similarity">
    <text evidence="2">Belongs to the Mediator complex subunit 28 family.</text>
</comment>
<feature type="region of interest" description="Disordered" evidence="10">
    <location>
        <begin position="132"/>
        <end position="186"/>
    </location>
</feature>
<evidence type="ECO:0000256" key="8">
    <source>
        <dbReference type="ARBA" id="ARBA00023242"/>
    </source>
</evidence>
<dbReference type="PANTHER" id="PTHR13512">
    <property type="entry name" value="MEDIATOR COMPLEX SUBUNIT 28"/>
    <property type="match status" value="1"/>
</dbReference>
<dbReference type="KEGG" id="dpa:109543221"/>
<keyword evidence="7" id="KW-0804">Transcription</keyword>
<dbReference type="Proteomes" id="UP000019118">
    <property type="component" value="Unassembled WGS sequence"/>
</dbReference>
<keyword evidence="8" id="KW-0539">Nucleus</keyword>
<organism evidence="11 12">
    <name type="scientific">Dendroctonus ponderosae</name>
    <name type="common">Mountain pine beetle</name>
    <dbReference type="NCBI Taxonomy" id="77166"/>
    <lineage>
        <taxon>Eukaryota</taxon>
        <taxon>Metazoa</taxon>
        <taxon>Ecdysozoa</taxon>
        <taxon>Arthropoda</taxon>
        <taxon>Hexapoda</taxon>
        <taxon>Insecta</taxon>
        <taxon>Pterygota</taxon>
        <taxon>Neoptera</taxon>
        <taxon>Endopterygota</taxon>
        <taxon>Coleoptera</taxon>
        <taxon>Polyphaga</taxon>
        <taxon>Cucujiformia</taxon>
        <taxon>Curculionidae</taxon>
        <taxon>Scolytinae</taxon>
        <taxon>Dendroctonus</taxon>
    </lineage>
</organism>
<evidence type="ECO:0000256" key="5">
    <source>
        <dbReference type="ARBA" id="ARBA00023054"/>
    </source>
</evidence>
<evidence type="ECO:0000313" key="12">
    <source>
        <dbReference type="Proteomes" id="UP000019118"/>
    </source>
</evidence>
<feature type="compositionally biased region" description="Pro residues" evidence="10">
    <location>
        <begin position="1"/>
        <end position="10"/>
    </location>
</feature>
<dbReference type="GeneID" id="109543221"/>
<evidence type="ECO:0000313" key="11">
    <source>
        <dbReference type="EnsemblMetazoa" id="XP_019768372.1"/>
    </source>
</evidence>
<keyword evidence="12" id="KW-1185">Reference proteome</keyword>
<dbReference type="PANTHER" id="PTHR13512:SF2">
    <property type="entry name" value="MEDIATOR OF RNA POLYMERASE II TRANSCRIPTION SUBUNIT 28"/>
    <property type="match status" value="1"/>
</dbReference>
<evidence type="ECO:0000256" key="3">
    <source>
        <dbReference type="ARBA" id="ARBA00019683"/>
    </source>
</evidence>
<evidence type="ECO:0000256" key="9">
    <source>
        <dbReference type="ARBA" id="ARBA00031964"/>
    </source>
</evidence>
<feature type="compositionally biased region" description="Polar residues" evidence="10">
    <location>
        <begin position="160"/>
        <end position="176"/>
    </location>
</feature>
<name>A0AAR5Q578_DENPD</name>
<evidence type="ECO:0000256" key="1">
    <source>
        <dbReference type="ARBA" id="ARBA00004123"/>
    </source>
</evidence>
<keyword evidence="4" id="KW-0805">Transcription regulation</keyword>
<evidence type="ECO:0000256" key="4">
    <source>
        <dbReference type="ARBA" id="ARBA00023015"/>
    </source>
</evidence>
<dbReference type="AlphaFoldDB" id="A0AAR5Q578"/>
<keyword evidence="5" id="KW-0175">Coiled coil</keyword>
<proteinExistence type="inferred from homology"/>
<dbReference type="RefSeq" id="XP_048517088.1">
    <property type="nucleotide sequence ID" value="XM_048661131.1"/>
</dbReference>
<evidence type="ECO:0000256" key="6">
    <source>
        <dbReference type="ARBA" id="ARBA00023159"/>
    </source>
</evidence>
<protein>
    <recommendedName>
        <fullName evidence="3">Mediator of RNA polymerase II transcription subunit 28</fullName>
    </recommendedName>
    <alternativeName>
        <fullName evidence="9">Mediator complex subunit 28</fullName>
    </alternativeName>
</protein>
<keyword evidence="6" id="KW-0010">Activator</keyword>
<accession>A0AAR5Q578</accession>
<dbReference type="EnsemblMetazoa" id="XM_019912813.1">
    <property type="protein sequence ID" value="XP_019768372.1"/>
    <property type="gene ID" value="LOC109543221"/>
</dbReference>
<comment type="subcellular location">
    <subcellularLocation>
        <location evidence="1">Nucleus</location>
    </subcellularLocation>
</comment>
<dbReference type="Pfam" id="PF11594">
    <property type="entry name" value="Med28"/>
    <property type="match status" value="1"/>
</dbReference>
<dbReference type="CTD" id="80306"/>
<feature type="region of interest" description="Disordered" evidence="10">
    <location>
        <begin position="1"/>
        <end position="20"/>
    </location>
</feature>
<reference evidence="11" key="2">
    <citation type="submission" date="2024-08" db="UniProtKB">
        <authorList>
            <consortium name="EnsemblMetazoa"/>
        </authorList>
    </citation>
    <scope>IDENTIFICATION</scope>
</reference>
<dbReference type="InterPro" id="IPR021640">
    <property type="entry name" value="Mediator_Med28"/>
</dbReference>
<evidence type="ECO:0000256" key="7">
    <source>
        <dbReference type="ARBA" id="ARBA00023163"/>
    </source>
</evidence>
<reference evidence="12" key="1">
    <citation type="journal article" date="2013" name="Genome Biol.">
        <title>Draft genome of the mountain pine beetle, Dendroctonus ponderosae Hopkins, a major forest pest.</title>
        <authorList>
            <person name="Keeling C.I."/>
            <person name="Yuen M.M."/>
            <person name="Liao N.Y."/>
            <person name="Docking T.R."/>
            <person name="Chan S.K."/>
            <person name="Taylor G.A."/>
            <person name="Palmquist D.L."/>
            <person name="Jackman S.D."/>
            <person name="Nguyen A."/>
            <person name="Li M."/>
            <person name="Henderson H."/>
            <person name="Janes J.K."/>
            <person name="Zhao Y."/>
            <person name="Pandoh P."/>
            <person name="Moore R."/>
            <person name="Sperling F.A."/>
            <person name="Huber D.P."/>
            <person name="Birol I."/>
            <person name="Jones S.J."/>
            <person name="Bohlmann J."/>
        </authorList>
    </citation>
    <scope>NUCLEOTIDE SEQUENCE</scope>
</reference>
<sequence>MNPLKEPSPPGSAMATPTNTNGNLVDEFEEAFQSCLNVLTKEEAVPATDKDEIKVEVEHTMYRFIDMARQMEAYFLQKRFLLSALKPEINIKEDVNDLRIELVRKEELIKRHYEKIAVWQNLLADLHSYAKSPAQAGGNSTPSGAGSSGSSILPSPVQSLAGNQPTSQLMSSMPTSMQQLQHQQLQQQHQQLQQQQLQQMQMQQMQVPPGLTGGTVGPGMLSPHQTMFMHQGIGATRPGPFQQAGPGGMLQGPLAFLEKTTSNIDYVGGLTDGRR</sequence>
<feature type="compositionally biased region" description="Low complexity" evidence="10">
    <location>
        <begin position="137"/>
        <end position="159"/>
    </location>
</feature>
<dbReference type="GO" id="GO:0016592">
    <property type="term" value="C:mediator complex"/>
    <property type="evidence" value="ECO:0007669"/>
    <property type="project" value="TreeGrafter"/>
</dbReference>